<protein>
    <submittedName>
        <fullName evidence="1">Uncharacterized protein</fullName>
    </submittedName>
</protein>
<accession>A0A8S3JYT4</accession>
<organism evidence="1 2">
    <name type="scientific">Rotaria magnacalcarata</name>
    <dbReference type="NCBI Taxonomy" id="392030"/>
    <lineage>
        <taxon>Eukaryota</taxon>
        <taxon>Metazoa</taxon>
        <taxon>Spiralia</taxon>
        <taxon>Gnathifera</taxon>
        <taxon>Rotifera</taxon>
        <taxon>Eurotatoria</taxon>
        <taxon>Bdelloidea</taxon>
        <taxon>Philodinida</taxon>
        <taxon>Philodinidae</taxon>
        <taxon>Rotaria</taxon>
    </lineage>
</organism>
<dbReference type="EMBL" id="CAJOBJ010374724">
    <property type="protein sequence ID" value="CAF5225017.1"/>
    <property type="molecule type" value="Genomic_DNA"/>
</dbReference>
<gene>
    <name evidence="1" type="ORF">GIL414_LOCUS86395</name>
</gene>
<feature type="non-terminal residue" evidence="1">
    <location>
        <position position="81"/>
    </location>
</feature>
<dbReference type="Proteomes" id="UP000681720">
    <property type="component" value="Unassembled WGS sequence"/>
</dbReference>
<evidence type="ECO:0000313" key="2">
    <source>
        <dbReference type="Proteomes" id="UP000681720"/>
    </source>
</evidence>
<reference evidence="1" key="1">
    <citation type="submission" date="2021-02" db="EMBL/GenBank/DDBJ databases">
        <authorList>
            <person name="Nowell W R."/>
        </authorList>
    </citation>
    <scope>NUCLEOTIDE SEQUENCE</scope>
</reference>
<comment type="caution">
    <text evidence="1">The sequence shown here is derived from an EMBL/GenBank/DDBJ whole genome shotgun (WGS) entry which is preliminary data.</text>
</comment>
<evidence type="ECO:0000313" key="1">
    <source>
        <dbReference type="EMBL" id="CAF5225017.1"/>
    </source>
</evidence>
<sequence length="81" mass="8916">MSKRAAPKRKAATAAEHEIKRAKGETDLFNLKWYEHGEPLSKGFVPLVYLYGDTLPGCSKIAAFDMDSTLINVKSGAKFAK</sequence>
<proteinExistence type="predicted"/>
<dbReference type="AlphaFoldDB" id="A0A8S3JYT4"/>
<name>A0A8S3JYT4_9BILA</name>